<dbReference type="AlphaFoldDB" id="A0A1G2TZA8"/>
<evidence type="ECO:0008006" key="3">
    <source>
        <dbReference type="Google" id="ProtNLM"/>
    </source>
</evidence>
<sequence length="91" mass="10948">MRHTFQLCVICIILTLIGCQHVQEYNAHRFDKQIETANKLLRHEEVRLKDLMDLDGVFPYKAFREELKKRGMDQKQILFLCCTDNRYVSMR</sequence>
<name>A0A1G2TZA8_9BACT</name>
<evidence type="ECO:0000313" key="2">
    <source>
        <dbReference type="Proteomes" id="UP000177707"/>
    </source>
</evidence>
<accession>A0A1G2TZA8</accession>
<protein>
    <recommendedName>
        <fullName evidence="3">Lipoprotein</fullName>
    </recommendedName>
</protein>
<dbReference type="EMBL" id="MHWB01000009">
    <property type="protein sequence ID" value="OHB01892.1"/>
    <property type="molecule type" value="Genomic_DNA"/>
</dbReference>
<proteinExistence type="predicted"/>
<comment type="caution">
    <text evidence="1">The sequence shown here is derived from an EMBL/GenBank/DDBJ whole genome shotgun (WGS) entry which is preliminary data.</text>
</comment>
<dbReference type="Proteomes" id="UP000177707">
    <property type="component" value="Unassembled WGS sequence"/>
</dbReference>
<organism evidence="1 2">
    <name type="scientific">Candidatus Zambryskibacteria bacterium RIFCSPLOWO2_01_FULL_39_39</name>
    <dbReference type="NCBI Taxonomy" id="1802758"/>
    <lineage>
        <taxon>Bacteria</taxon>
        <taxon>Candidatus Zambryskiibacteriota</taxon>
    </lineage>
</organism>
<reference evidence="1 2" key="1">
    <citation type="journal article" date="2016" name="Nat. Commun.">
        <title>Thousands of microbial genomes shed light on interconnected biogeochemical processes in an aquifer system.</title>
        <authorList>
            <person name="Anantharaman K."/>
            <person name="Brown C.T."/>
            <person name="Hug L.A."/>
            <person name="Sharon I."/>
            <person name="Castelle C.J."/>
            <person name="Probst A.J."/>
            <person name="Thomas B.C."/>
            <person name="Singh A."/>
            <person name="Wilkins M.J."/>
            <person name="Karaoz U."/>
            <person name="Brodie E.L."/>
            <person name="Williams K.H."/>
            <person name="Hubbard S.S."/>
            <person name="Banfield J.F."/>
        </authorList>
    </citation>
    <scope>NUCLEOTIDE SEQUENCE [LARGE SCALE GENOMIC DNA]</scope>
</reference>
<dbReference type="PROSITE" id="PS51257">
    <property type="entry name" value="PROKAR_LIPOPROTEIN"/>
    <property type="match status" value="1"/>
</dbReference>
<evidence type="ECO:0000313" key="1">
    <source>
        <dbReference type="EMBL" id="OHB01892.1"/>
    </source>
</evidence>
<gene>
    <name evidence="1" type="ORF">A3A96_00430</name>
</gene>